<keyword evidence="4" id="KW-1278">Translocase</keyword>
<evidence type="ECO:0000259" key="5">
    <source>
        <dbReference type="PROSITE" id="PS50893"/>
    </source>
</evidence>
<evidence type="ECO:0000313" key="6">
    <source>
        <dbReference type="EMBL" id="KON91740.1"/>
    </source>
</evidence>
<evidence type="ECO:0000256" key="3">
    <source>
        <dbReference type="ARBA" id="ARBA00022840"/>
    </source>
</evidence>
<evidence type="ECO:0000256" key="1">
    <source>
        <dbReference type="ARBA" id="ARBA00022448"/>
    </source>
</evidence>
<dbReference type="InterPro" id="IPR002808">
    <property type="entry name" value="AdoCbi_amidolase"/>
</dbReference>
<dbReference type="OrthoDB" id="9787851at2"/>
<dbReference type="PATRIC" id="fig|189381.12.peg.993"/>
<dbReference type="STRING" id="189381.GCA_900166615_03416"/>
<dbReference type="GO" id="GO:0016887">
    <property type="term" value="F:ATP hydrolysis activity"/>
    <property type="evidence" value="ECO:0007669"/>
    <property type="project" value="InterPro"/>
</dbReference>
<dbReference type="Proteomes" id="UP000037405">
    <property type="component" value="Unassembled WGS sequence"/>
</dbReference>
<dbReference type="PROSITE" id="PS00211">
    <property type="entry name" value="ABC_TRANSPORTER_1"/>
    <property type="match status" value="1"/>
</dbReference>
<gene>
    <name evidence="6" type="ORF">AF331_04380</name>
</gene>
<keyword evidence="2" id="KW-0547">Nucleotide-binding</keyword>
<organism evidence="6 7">
    <name type="scientific">Rossellomorea marisflavi</name>
    <dbReference type="NCBI Taxonomy" id="189381"/>
    <lineage>
        <taxon>Bacteria</taxon>
        <taxon>Bacillati</taxon>
        <taxon>Bacillota</taxon>
        <taxon>Bacilli</taxon>
        <taxon>Bacillales</taxon>
        <taxon>Bacillaceae</taxon>
        <taxon>Rossellomorea</taxon>
    </lineage>
</organism>
<dbReference type="PANTHER" id="PTHR42794">
    <property type="entry name" value="HEMIN IMPORT ATP-BINDING PROTEIN HMUV"/>
    <property type="match status" value="1"/>
</dbReference>
<dbReference type="InterPro" id="IPR003593">
    <property type="entry name" value="AAA+_ATPase"/>
</dbReference>
<dbReference type="EMBL" id="LGUE01000001">
    <property type="protein sequence ID" value="KON91740.1"/>
    <property type="molecule type" value="Genomic_DNA"/>
</dbReference>
<feature type="domain" description="ABC transporter" evidence="5">
    <location>
        <begin position="2"/>
        <end position="239"/>
    </location>
</feature>
<protein>
    <submittedName>
        <fullName evidence="6">Iron ABC transporter ATPase</fullName>
    </submittedName>
</protein>
<dbReference type="SUPFAM" id="SSF52540">
    <property type="entry name" value="P-loop containing nucleoside triphosphate hydrolases"/>
    <property type="match status" value="1"/>
</dbReference>
<keyword evidence="7" id="KW-1185">Reference proteome</keyword>
<keyword evidence="1" id="KW-0813">Transport</keyword>
<dbReference type="PANTHER" id="PTHR42794:SF1">
    <property type="entry name" value="HEMIN IMPORT ATP-BINDING PROTEIN HMUV"/>
    <property type="match status" value="1"/>
</dbReference>
<evidence type="ECO:0000256" key="2">
    <source>
        <dbReference type="ARBA" id="ARBA00022741"/>
    </source>
</evidence>
<dbReference type="RefSeq" id="WP_053426929.1">
    <property type="nucleotide sequence ID" value="NZ_JAUKEF010000001.1"/>
</dbReference>
<name>A0A0M0GP84_9BACI</name>
<dbReference type="InterPro" id="IPR017871">
    <property type="entry name" value="ABC_transporter-like_CS"/>
</dbReference>
<reference evidence="7" key="1">
    <citation type="submission" date="2015-07" db="EMBL/GenBank/DDBJ databases">
        <title>Fjat-14235 jcm11544.</title>
        <authorList>
            <person name="Liu B."/>
            <person name="Wang J."/>
            <person name="Zhu Y."/>
            <person name="Liu G."/>
            <person name="Chen Q."/>
            <person name="Chen Z."/>
            <person name="Lan J."/>
            <person name="Che J."/>
            <person name="Ge C."/>
            <person name="Shi H."/>
            <person name="Pan Z."/>
            <person name="Liu X."/>
        </authorList>
    </citation>
    <scope>NUCLEOTIDE SEQUENCE [LARGE SCALE GENOMIC DNA]</scope>
    <source>
        <strain evidence="7">JCM 11544</strain>
    </source>
</reference>
<dbReference type="FunFam" id="3.40.50.300:FF:000134">
    <property type="entry name" value="Iron-enterobactin ABC transporter ATP-binding protein"/>
    <property type="match status" value="1"/>
</dbReference>
<dbReference type="Pfam" id="PF01955">
    <property type="entry name" value="CbiZ"/>
    <property type="match status" value="1"/>
</dbReference>
<evidence type="ECO:0000313" key="7">
    <source>
        <dbReference type="Proteomes" id="UP000037405"/>
    </source>
</evidence>
<dbReference type="AlphaFoldDB" id="A0A0M0GP84"/>
<dbReference type="InterPro" id="IPR003439">
    <property type="entry name" value="ABC_transporter-like_ATP-bd"/>
</dbReference>
<dbReference type="CDD" id="cd03214">
    <property type="entry name" value="ABC_Iron-Siderophores_B12_Hemin"/>
    <property type="match status" value="1"/>
</dbReference>
<dbReference type="GO" id="GO:0005524">
    <property type="term" value="F:ATP binding"/>
    <property type="evidence" value="ECO:0007669"/>
    <property type="project" value="UniProtKB-KW"/>
</dbReference>
<dbReference type="PROSITE" id="PS50893">
    <property type="entry name" value="ABC_TRANSPORTER_2"/>
    <property type="match status" value="1"/>
</dbReference>
<proteinExistence type="predicted"/>
<dbReference type="Gene3D" id="3.40.50.300">
    <property type="entry name" value="P-loop containing nucleotide triphosphate hydrolases"/>
    <property type="match status" value="1"/>
</dbReference>
<keyword evidence="3" id="KW-0067">ATP-binding</keyword>
<accession>A0A0M0GP84</accession>
<sequence length="490" mass="53652">MMEADRVSVGYEGRKVVDDISFSIGESEFFGILGPNGSGKTTLLKAMTGLLPLLDGKIEIAGKSIDAYNAKELARIVAVLPQLSGDTFSYQVKETVMLGRYAHQKGFLKTVSEYDEEVVERVMDQTGVGVFKDKYLHELSGGERQRVFLAQALAQEPKLLLLDEPTNHLDLSYQKSLLDLIKKQTLEDGLTVISIFHDLNLASLYCDRLLLLEDGKTKTIHLPEEVLKEENIESVYHTKVQKQAHPSVAKPQMMIIPEAEATAHAKMDAHHLSIGENVIHYAAPAHLKCMSSGVSGAGIGWYADFVNRRVSPTYDHVDYAGDMRRFIQEHDLEPSRTVGMMTALDLSLAAHGRYEDGDKAVFVVVTAGTGNAIDVSTSYLHPSDQAPGTINLWVFIEGNLTDEAFIEALVTSTEAKVKALLDEGITDPRTGGSATGTPTDSILIASTQNGEKDPFAGPVTKIGKLIGRGVHEVTRQAVQNYKNQKRGEEK</sequence>
<dbReference type="InterPro" id="IPR027417">
    <property type="entry name" value="P-loop_NTPase"/>
</dbReference>
<dbReference type="SMART" id="SM00382">
    <property type="entry name" value="AAA"/>
    <property type="match status" value="1"/>
</dbReference>
<comment type="caution">
    <text evidence="6">The sequence shown here is derived from an EMBL/GenBank/DDBJ whole genome shotgun (WGS) entry which is preliminary data.</text>
</comment>
<dbReference type="Pfam" id="PF00005">
    <property type="entry name" value="ABC_tran"/>
    <property type="match status" value="1"/>
</dbReference>
<evidence type="ECO:0000256" key="4">
    <source>
        <dbReference type="ARBA" id="ARBA00022967"/>
    </source>
</evidence>